<dbReference type="InterPro" id="IPR041577">
    <property type="entry name" value="RT_RNaseH_2"/>
</dbReference>
<evidence type="ECO:0000313" key="3">
    <source>
        <dbReference type="Proteomes" id="UP001066276"/>
    </source>
</evidence>
<organism evidence="2 3">
    <name type="scientific">Pleurodeles waltl</name>
    <name type="common">Iberian ribbed newt</name>
    <dbReference type="NCBI Taxonomy" id="8319"/>
    <lineage>
        <taxon>Eukaryota</taxon>
        <taxon>Metazoa</taxon>
        <taxon>Chordata</taxon>
        <taxon>Craniata</taxon>
        <taxon>Vertebrata</taxon>
        <taxon>Euteleostomi</taxon>
        <taxon>Amphibia</taxon>
        <taxon>Batrachia</taxon>
        <taxon>Caudata</taxon>
        <taxon>Salamandroidea</taxon>
        <taxon>Salamandridae</taxon>
        <taxon>Pleurodelinae</taxon>
        <taxon>Pleurodeles</taxon>
    </lineage>
</organism>
<sequence length="188" mass="20950">MLLVTDDRVEEVSEPLPGLLSAQKKDQSAVGVNLSPSLAPPEQQRDCHHVLGQFASLFSLTAGVTHLCTHDVDTGDSPPVKQKIYRVPEKKQPKKVIWTEACQTAFEALKAAMCMAPVLKAPDFSKEFVVQAYASEHGVRVVLAQLNEEGLDQSVAFISRRLLPREHRWSTIELEAFAVVWTLKKLRH</sequence>
<dbReference type="Pfam" id="PF17919">
    <property type="entry name" value="RT_RNaseH_2"/>
    <property type="match status" value="1"/>
</dbReference>
<proteinExistence type="predicted"/>
<dbReference type="Proteomes" id="UP001066276">
    <property type="component" value="Chromosome 11"/>
</dbReference>
<dbReference type="EMBL" id="JANPWB010000015">
    <property type="protein sequence ID" value="KAJ1090264.1"/>
    <property type="molecule type" value="Genomic_DNA"/>
</dbReference>
<dbReference type="AlphaFoldDB" id="A0AAV7LGZ5"/>
<accession>A0AAV7LGZ5</accession>
<feature type="domain" description="Reverse transcriptase/retrotransposon-derived protein RNase H-like" evidence="1">
    <location>
        <begin position="98"/>
        <end position="188"/>
    </location>
</feature>
<evidence type="ECO:0000259" key="1">
    <source>
        <dbReference type="Pfam" id="PF17919"/>
    </source>
</evidence>
<keyword evidence="3" id="KW-1185">Reference proteome</keyword>
<dbReference type="SUPFAM" id="SSF56672">
    <property type="entry name" value="DNA/RNA polymerases"/>
    <property type="match status" value="1"/>
</dbReference>
<evidence type="ECO:0000313" key="2">
    <source>
        <dbReference type="EMBL" id="KAJ1090264.1"/>
    </source>
</evidence>
<reference evidence="2" key="1">
    <citation type="journal article" date="2022" name="bioRxiv">
        <title>Sequencing and chromosome-scale assembly of the giantPleurodeles waltlgenome.</title>
        <authorList>
            <person name="Brown T."/>
            <person name="Elewa A."/>
            <person name="Iarovenko S."/>
            <person name="Subramanian E."/>
            <person name="Araus A.J."/>
            <person name="Petzold A."/>
            <person name="Susuki M."/>
            <person name="Suzuki K.-i.T."/>
            <person name="Hayashi T."/>
            <person name="Toyoda A."/>
            <person name="Oliveira C."/>
            <person name="Osipova E."/>
            <person name="Leigh N.D."/>
            <person name="Simon A."/>
            <person name="Yun M.H."/>
        </authorList>
    </citation>
    <scope>NUCLEOTIDE SEQUENCE</scope>
    <source>
        <strain evidence="2">20211129_DDA</strain>
        <tissue evidence="2">Liver</tissue>
    </source>
</reference>
<dbReference type="Gene3D" id="3.30.70.270">
    <property type="match status" value="1"/>
</dbReference>
<dbReference type="InterPro" id="IPR043128">
    <property type="entry name" value="Rev_trsase/Diguanyl_cyclase"/>
</dbReference>
<comment type="caution">
    <text evidence="2">The sequence shown here is derived from an EMBL/GenBank/DDBJ whole genome shotgun (WGS) entry which is preliminary data.</text>
</comment>
<dbReference type="PANTHER" id="PTHR34072:SF52">
    <property type="entry name" value="RIBONUCLEASE H"/>
    <property type="match status" value="1"/>
</dbReference>
<protein>
    <recommendedName>
        <fullName evidence="1">Reverse transcriptase/retrotransposon-derived protein RNase H-like domain-containing protein</fullName>
    </recommendedName>
</protein>
<name>A0AAV7LGZ5_PLEWA</name>
<dbReference type="PANTHER" id="PTHR34072">
    <property type="entry name" value="ENZYMATIC POLYPROTEIN-RELATED"/>
    <property type="match status" value="1"/>
</dbReference>
<gene>
    <name evidence="2" type="ORF">NDU88_003399</name>
</gene>
<dbReference type="InterPro" id="IPR043502">
    <property type="entry name" value="DNA/RNA_pol_sf"/>
</dbReference>